<accession>A0AA38VJ83</accession>
<comment type="subcellular location">
    <subcellularLocation>
        <location evidence="1">Endoplasmic reticulum membrane</location>
        <topology evidence="1">Multi-pass membrane protein</topology>
    </subcellularLocation>
</comment>
<dbReference type="GO" id="GO:0033619">
    <property type="term" value="P:membrane protein proteolysis"/>
    <property type="evidence" value="ECO:0007669"/>
    <property type="project" value="TreeGrafter"/>
</dbReference>
<dbReference type="GO" id="GO:0098553">
    <property type="term" value="C:lumenal side of endoplasmic reticulum membrane"/>
    <property type="evidence" value="ECO:0007669"/>
    <property type="project" value="TreeGrafter"/>
</dbReference>
<evidence type="ECO:0000313" key="10">
    <source>
        <dbReference type="EMBL" id="KAJ9155471.1"/>
    </source>
</evidence>
<dbReference type="GO" id="GO:0006465">
    <property type="term" value="P:signal peptide processing"/>
    <property type="evidence" value="ECO:0007669"/>
    <property type="project" value="TreeGrafter"/>
</dbReference>
<evidence type="ECO:0000256" key="8">
    <source>
        <dbReference type="SAM" id="MobiDB-lite"/>
    </source>
</evidence>
<dbReference type="Proteomes" id="UP001174694">
    <property type="component" value="Unassembled WGS sequence"/>
</dbReference>
<gene>
    <name evidence="10" type="ORF">NKR23_g1947</name>
</gene>
<evidence type="ECO:0000256" key="5">
    <source>
        <dbReference type="ARBA" id="ARBA00022824"/>
    </source>
</evidence>
<feature type="transmembrane region" description="Helical" evidence="9">
    <location>
        <begin position="459"/>
        <end position="477"/>
    </location>
</feature>
<evidence type="ECO:0000256" key="4">
    <source>
        <dbReference type="ARBA" id="ARBA00022801"/>
    </source>
</evidence>
<evidence type="ECO:0000256" key="6">
    <source>
        <dbReference type="ARBA" id="ARBA00022989"/>
    </source>
</evidence>
<dbReference type="InterPro" id="IPR007369">
    <property type="entry name" value="Peptidase_A22B_SPP"/>
</dbReference>
<proteinExistence type="inferred from homology"/>
<comment type="similarity">
    <text evidence="2">Belongs to the peptidase A22B family.</text>
</comment>
<name>A0AA38VJ83_9PEZI</name>
<keyword evidence="11" id="KW-1185">Reference proteome</keyword>
<dbReference type="InterPro" id="IPR006639">
    <property type="entry name" value="Preselin/SPP"/>
</dbReference>
<evidence type="ECO:0000256" key="3">
    <source>
        <dbReference type="ARBA" id="ARBA00022692"/>
    </source>
</evidence>
<organism evidence="10 11">
    <name type="scientific">Pleurostoma richardsiae</name>
    <dbReference type="NCBI Taxonomy" id="41990"/>
    <lineage>
        <taxon>Eukaryota</taxon>
        <taxon>Fungi</taxon>
        <taxon>Dikarya</taxon>
        <taxon>Ascomycota</taxon>
        <taxon>Pezizomycotina</taxon>
        <taxon>Sordariomycetes</taxon>
        <taxon>Sordariomycetidae</taxon>
        <taxon>Calosphaeriales</taxon>
        <taxon>Pleurostomataceae</taxon>
        <taxon>Pleurostoma</taxon>
    </lineage>
</organism>
<keyword evidence="4" id="KW-0378">Hydrolase</keyword>
<dbReference type="PANTHER" id="PTHR12174:SF23">
    <property type="entry name" value="MINOR HISTOCOMPATIBILITY ANTIGEN H13"/>
    <property type="match status" value="1"/>
</dbReference>
<protein>
    <submittedName>
        <fullName evidence="10">Signal peptide peptidase</fullName>
    </submittedName>
</protein>
<dbReference type="GO" id="GO:0042500">
    <property type="term" value="F:aspartic endopeptidase activity, intramembrane cleaving"/>
    <property type="evidence" value="ECO:0007669"/>
    <property type="project" value="InterPro"/>
</dbReference>
<feature type="region of interest" description="Disordered" evidence="8">
    <location>
        <begin position="510"/>
        <end position="561"/>
    </location>
</feature>
<feature type="transmembrane region" description="Helical" evidence="9">
    <location>
        <begin position="329"/>
        <end position="350"/>
    </location>
</feature>
<keyword evidence="6 9" id="KW-1133">Transmembrane helix</keyword>
<keyword evidence="5" id="KW-0256">Endoplasmic reticulum</keyword>
<evidence type="ECO:0000256" key="7">
    <source>
        <dbReference type="ARBA" id="ARBA00023136"/>
    </source>
</evidence>
<comment type="caution">
    <text evidence="10">The sequence shown here is derived from an EMBL/GenBank/DDBJ whole genome shotgun (WGS) entry which is preliminary data.</text>
</comment>
<keyword evidence="3 9" id="KW-0812">Transmembrane</keyword>
<sequence>MASPSESTAVSGLPTTDANATSTNYASPESILSMASMLLMEARLVFTALAVIYLGAHGALRRPPSASPPKGKDGKPGKREKNDTFSDGFVASDAILFPVMAGFVLVGLYYLLKWLQDPTILNKILRTYVSAMGIASMGKLVADALQILTSFVFPKVWRDRNGHLFRVDQRRRAHVKLKSPKTEEIDHRMTTPLPGQASRWSLSSRTNSYLWEIRHLLLGEWTLRVAVHGIGKGTFKIKLANIVGALAGSLIAYIYHITNSSLLANIVALGTCYGAFMIMSCTSFSVGSLVLLGLFVYDIVMVFFTPFMITVATKIDAPIKLVFEGESRASLLGLGDIVIPGIFICLALRFDLYRQYQKRIKYVPTELETVTQSDSSENTVTATQTEYRAVKAPFYDPQGVWGEWWWTRRTASSKIQRGIPRIDRSKFSKPYFYATLAGYTLGLITTLAVLLTFNHGQPALLYLVPGVVGAAWLTGLLRGELHEMWTYTEDGSLDTRDVVVELDGNGKVVKEIKEKSGSDEEKKAEDSHNEGDGAEDSKTKVSKDDNNESGSEAASDEGHDVFLISLKAPGLADDDYDED</sequence>
<dbReference type="GO" id="GO:0098554">
    <property type="term" value="C:cytoplasmic side of endoplasmic reticulum membrane"/>
    <property type="evidence" value="ECO:0007669"/>
    <property type="project" value="TreeGrafter"/>
</dbReference>
<feature type="region of interest" description="Disordered" evidence="8">
    <location>
        <begin position="1"/>
        <end position="21"/>
    </location>
</feature>
<feature type="transmembrane region" description="Helical" evidence="9">
    <location>
        <begin position="239"/>
        <end position="256"/>
    </location>
</feature>
<feature type="transmembrane region" description="Helical" evidence="9">
    <location>
        <begin position="289"/>
        <end position="309"/>
    </location>
</feature>
<dbReference type="AlphaFoldDB" id="A0AA38VJ83"/>
<evidence type="ECO:0000256" key="2">
    <source>
        <dbReference type="ARBA" id="ARBA00006859"/>
    </source>
</evidence>
<dbReference type="PANTHER" id="PTHR12174">
    <property type="entry name" value="SIGNAL PEPTIDE PEPTIDASE"/>
    <property type="match status" value="1"/>
</dbReference>
<dbReference type="SMART" id="SM00730">
    <property type="entry name" value="PSN"/>
    <property type="match status" value="1"/>
</dbReference>
<feature type="transmembrane region" description="Helical" evidence="9">
    <location>
        <begin position="431"/>
        <end position="453"/>
    </location>
</feature>
<dbReference type="Pfam" id="PF04258">
    <property type="entry name" value="Peptidase_A22B"/>
    <property type="match status" value="1"/>
</dbReference>
<feature type="compositionally biased region" description="Basic and acidic residues" evidence="8">
    <location>
        <begin position="70"/>
        <end position="83"/>
    </location>
</feature>
<feature type="transmembrane region" description="Helical" evidence="9">
    <location>
        <begin position="262"/>
        <end position="282"/>
    </location>
</feature>
<evidence type="ECO:0000256" key="9">
    <source>
        <dbReference type="SAM" id="Phobius"/>
    </source>
</evidence>
<dbReference type="EMBL" id="JANBVO010000003">
    <property type="protein sequence ID" value="KAJ9155471.1"/>
    <property type="molecule type" value="Genomic_DNA"/>
</dbReference>
<feature type="compositionally biased region" description="Basic and acidic residues" evidence="8">
    <location>
        <begin position="510"/>
        <end position="546"/>
    </location>
</feature>
<reference evidence="10" key="1">
    <citation type="submission" date="2022-07" db="EMBL/GenBank/DDBJ databases">
        <title>Fungi with potential for degradation of polypropylene.</title>
        <authorList>
            <person name="Gostincar C."/>
        </authorList>
    </citation>
    <scope>NUCLEOTIDE SEQUENCE</scope>
    <source>
        <strain evidence="10">EXF-13308</strain>
    </source>
</reference>
<evidence type="ECO:0000256" key="1">
    <source>
        <dbReference type="ARBA" id="ARBA00004477"/>
    </source>
</evidence>
<feature type="transmembrane region" description="Helical" evidence="9">
    <location>
        <begin position="88"/>
        <end position="112"/>
    </location>
</feature>
<feature type="region of interest" description="Disordered" evidence="8">
    <location>
        <begin position="62"/>
        <end position="83"/>
    </location>
</feature>
<evidence type="ECO:0000313" key="11">
    <source>
        <dbReference type="Proteomes" id="UP001174694"/>
    </source>
</evidence>
<keyword evidence="7 9" id="KW-0472">Membrane</keyword>